<organism evidence="2 3">
    <name type="scientific">Promicromonospora iranensis</name>
    <dbReference type="NCBI Taxonomy" id="1105144"/>
    <lineage>
        <taxon>Bacteria</taxon>
        <taxon>Bacillati</taxon>
        <taxon>Actinomycetota</taxon>
        <taxon>Actinomycetes</taxon>
        <taxon>Micrococcales</taxon>
        <taxon>Promicromonosporaceae</taxon>
        <taxon>Promicromonospora</taxon>
    </lineage>
</organism>
<sequence>MPTHRRHRNRMSCRIRSRQYRSSVLGPVHRVRPREPVQGPRRQPVWQEISRTLRHPSGSRLAATMARRTTPPPRRGRRPRPHRERPPASGSCQVVTTGTVELGFTSATRRSSNTLTQLVGPHAVPTPIDRLPPPVRNRLLEQHYGRPIETRFMQGNICRTCQIEVTPMCIYSSHCLRQRKSVSSSQFVQNFDNRLCDLTRHREREPLRSKLPHISPPFNSSSALGTAHGSPGRTS</sequence>
<protein>
    <submittedName>
        <fullName evidence="2">Uncharacterized protein</fullName>
    </submittedName>
</protein>
<evidence type="ECO:0000256" key="1">
    <source>
        <dbReference type="SAM" id="MobiDB-lite"/>
    </source>
</evidence>
<evidence type="ECO:0000313" key="3">
    <source>
        <dbReference type="Proteomes" id="UP001183585"/>
    </source>
</evidence>
<reference evidence="2 3" key="1">
    <citation type="submission" date="2023-07" db="EMBL/GenBank/DDBJ databases">
        <title>Sequencing the genomes of 1000 actinobacteria strains.</title>
        <authorList>
            <person name="Klenk H.-P."/>
        </authorList>
    </citation>
    <scope>NUCLEOTIDE SEQUENCE [LARGE SCALE GENOMIC DNA]</scope>
    <source>
        <strain evidence="2 3">DSM 45554</strain>
    </source>
</reference>
<dbReference type="EMBL" id="JAVDYE010000001">
    <property type="protein sequence ID" value="MDR7380831.1"/>
    <property type="molecule type" value="Genomic_DNA"/>
</dbReference>
<comment type="caution">
    <text evidence="2">The sequence shown here is derived from an EMBL/GenBank/DDBJ whole genome shotgun (WGS) entry which is preliminary data.</text>
</comment>
<keyword evidence="3" id="KW-1185">Reference proteome</keyword>
<feature type="region of interest" description="Disordered" evidence="1">
    <location>
        <begin position="54"/>
        <end position="91"/>
    </location>
</feature>
<evidence type="ECO:0000313" key="2">
    <source>
        <dbReference type="EMBL" id="MDR7380831.1"/>
    </source>
</evidence>
<feature type="compositionally biased region" description="Basic residues" evidence="1">
    <location>
        <begin position="74"/>
        <end position="83"/>
    </location>
</feature>
<feature type="region of interest" description="Disordered" evidence="1">
    <location>
        <begin position="206"/>
        <end position="235"/>
    </location>
</feature>
<proteinExistence type="predicted"/>
<dbReference type="Proteomes" id="UP001183585">
    <property type="component" value="Unassembled WGS sequence"/>
</dbReference>
<name>A0ABU2CHL3_9MICO</name>
<gene>
    <name evidence="2" type="ORF">J2S48_000346</name>
</gene>
<accession>A0ABU2CHL3</accession>